<comment type="similarity">
    <text evidence="1">Belongs to the phycobiliprotein family.</text>
</comment>
<dbReference type="SUPFAM" id="SSF46458">
    <property type="entry name" value="Globin-like"/>
    <property type="match status" value="1"/>
</dbReference>
<dbReference type="GO" id="GO:0030089">
    <property type="term" value="C:phycobilisome"/>
    <property type="evidence" value="ECO:0007669"/>
    <property type="project" value="InterPro"/>
</dbReference>
<proteinExistence type="inferred from homology"/>
<dbReference type="Proteomes" id="UP001268256">
    <property type="component" value="Unassembled WGS sequence"/>
</dbReference>
<dbReference type="GO" id="GO:0015979">
    <property type="term" value="P:photosynthesis"/>
    <property type="evidence" value="ECO:0007669"/>
    <property type="project" value="InterPro"/>
</dbReference>
<keyword evidence="5" id="KW-1185">Reference proteome</keyword>
<evidence type="ECO:0000256" key="2">
    <source>
        <dbReference type="ARBA" id="ARBA00022991"/>
    </source>
</evidence>
<evidence type="ECO:0000256" key="3">
    <source>
        <dbReference type="ARBA" id="ARBA00023307"/>
    </source>
</evidence>
<protein>
    <submittedName>
        <fullName evidence="4">Allophycocyanin</fullName>
    </submittedName>
</protein>
<dbReference type="Gene3D" id="1.10.490.20">
    <property type="entry name" value="Phycocyanins"/>
    <property type="match status" value="1"/>
</dbReference>
<sequence length="156" mass="17757">MFKQLTRLANEADGRFASPSELKFLKDYLETVETRMSAYSKVRDAETTITEELGATLQAQSPYIFQKGKQDHSAVCQRDRQHVLRISATSMLFGDLDSLREGFLLWYRTIINAFRDQKASQATYKVLPNIVNAHLTPEEAKLMQPALELDKSILGE</sequence>
<reference evidence="5" key="1">
    <citation type="submission" date="2023-07" db="EMBL/GenBank/DDBJ databases">
        <authorList>
            <person name="Luz R."/>
            <person name="Cordeiro R."/>
            <person name="Fonseca A."/>
            <person name="Goncalves V."/>
        </authorList>
    </citation>
    <scope>NUCLEOTIDE SEQUENCE [LARGE SCALE GENOMIC DNA]</scope>
    <source>
        <strain evidence="5">BACA0444</strain>
    </source>
</reference>
<organism evidence="4 5">
    <name type="scientific">Pseudocalidococcus azoricus BACA0444</name>
    <dbReference type="NCBI Taxonomy" id="2918990"/>
    <lineage>
        <taxon>Bacteria</taxon>
        <taxon>Bacillati</taxon>
        <taxon>Cyanobacteriota</taxon>
        <taxon>Cyanophyceae</taxon>
        <taxon>Acaryochloridales</taxon>
        <taxon>Thermosynechococcaceae</taxon>
        <taxon>Pseudocalidococcus</taxon>
        <taxon>Pseudocalidococcus azoricus</taxon>
    </lineage>
</organism>
<dbReference type="CDD" id="cd08919">
    <property type="entry name" value="PBP-like"/>
    <property type="match status" value="1"/>
</dbReference>
<dbReference type="InterPro" id="IPR012128">
    <property type="entry name" value="Phycobilisome_asu/bsu"/>
</dbReference>
<comment type="caution">
    <text evidence="4">The sequence shown here is derived from an EMBL/GenBank/DDBJ whole genome shotgun (WGS) entry which is preliminary data.</text>
</comment>
<keyword evidence="3" id="KW-0089">Bile pigment</keyword>
<keyword evidence="2" id="KW-0157">Chromophore</keyword>
<evidence type="ECO:0000313" key="5">
    <source>
        <dbReference type="Proteomes" id="UP001268256"/>
    </source>
</evidence>
<gene>
    <name evidence="4" type="ORF">RIF25_12820</name>
</gene>
<dbReference type="RefSeq" id="WP_322878923.1">
    <property type="nucleotide sequence ID" value="NZ_JAVMIP010000015.1"/>
</dbReference>
<dbReference type="InterPro" id="IPR009050">
    <property type="entry name" value="Globin-like_sf"/>
</dbReference>
<evidence type="ECO:0000256" key="1">
    <source>
        <dbReference type="ARBA" id="ARBA00008182"/>
    </source>
</evidence>
<dbReference type="Pfam" id="PF00502">
    <property type="entry name" value="Phycobilisome"/>
    <property type="match status" value="1"/>
</dbReference>
<accession>A0AAE4K085</accession>
<name>A0AAE4K085_9CYAN</name>
<dbReference type="InterPro" id="IPR038719">
    <property type="entry name" value="Phycobilisome_asu/bsu_sf"/>
</dbReference>
<dbReference type="EMBL" id="JAVMIP010000015">
    <property type="protein sequence ID" value="MDS3861687.1"/>
    <property type="molecule type" value="Genomic_DNA"/>
</dbReference>
<evidence type="ECO:0000313" key="4">
    <source>
        <dbReference type="EMBL" id="MDS3861687.1"/>
    </source>
</evidence>
<dbReference type="AlphaFoldDB" id="A0AAE4K085"/>